<name>A0A0F7FYB7_9ACTN</name>
<dbReference type="Proteomes" id="UP000034034">
    <property type="component" value="Chromosome"/>
</dbReference>
<dbReference type="HOGENOM" id="CLU_179377_1_0_11"/>
<evidence type="ECO:0000313" key="2">
    <source>
        <dbReference type="EMBL" id="AKG45708.1"/>
    </source>
</evidence>
<proteinExistence type="predicted"/>
<sequence>MPNPFSLMEALFRPSGYHTEEEAWRLEFDRVDEGSNAPGGAGPIDLESGRVTVSVPGSRAPAA</sequence>
<reference evidence="2" key="1">
    <citation type="submission" date="2019-08" db="EMBL/GenBank/DDBJ databases">
        <title>Complete genome sequence of a mangrove-derived Streptomyces xiamenensis.</title>
        <authorList>
            <person name="Xu J."/>
        </authorList>
    </citation>
    <scope>NUCLEOTIDE SEQUENCE</scope>
    <source>
        <strain evidence="2">318</strain>
    </source>
</reference>
<dbReference type="KEGG" id="sxi:SXIM_43240"/>
<dbReference type="Pfam" id="PF19690">
    <property type="entry name" value="DUF6191"/>
    <property type="match status" value="1"/>
</dbReference>
<keyword evidence="3" id="KW-1185">Reference proteome</keyword>
<accession>A0A0F7FYB7</accession>
<gene>
    <name evidence="2" type="ORF">SXIM_43240</name>
</gene>
<evidence type="ECO:0000256" key="1">
    <source>
        <dbReference type="SAM" id="MobiDB-lite"/>
    </source>
</evidence>
<dbReference type="AlphaFoldDB" id="A0A0F7FYB7"/>
<dbReference type="PATRIC" id="fig|408015.6.peg.4378"/>
<evidence type="ECO:0000313" key="3">
    <source>
        <dbReference type="Proteomes" id="UP000034034"/>
    </source>
</evidence>
<dbReference type="EMBL" id="CP009922">
    <property type="protein sequence ID" value="AKG45708.1"/>
    <property type="molecule type" value="Genomic_DNA"/>
</dbReference>
<feature type="region of interest" description="Disordered" evidence="1">
    <location>
        <begin position="30"/>
        <end position="63"/>
    </location>
</feature>
<protein>
    <submittedName>
        <fullName evidence="2">Regulatory protein</fullName>
    </submittedName>
</protein>
<dbReference type="InterPro" id="IPR045684">
    <property type="entry name" value="DUF6191"/>
</dbReference>
<organism evidence="2 3">
    <name type="scientific">Streptomyces xiamenensis</name>
    <dbReference type="NCBI Taxonomy" id="408015"/>
    <lineage>
        <taxon>Bacteria</taxon>
        <taxon>Bacillati</taxon>
        <taxon>Actinomycetota</taxon>
        <taxon>Actinomycetes</taxon>
        <taxon>Kitasatosporales</taxon>
        <taxon>Streptomycetaceae</taxon>
        <taxon>Streptomyces</taxon>
    </lineage>
</organism>
<dbReference type="RefSeq" id="WP_030738866.1">
    <property type="nucleotide sequence ID" value="NZ_CP009922.3"/>
</dbReference>